<keyword evidence="3 6" id="KW-1133">Transmembrane helix</keyword>
<reference evidence="8" key="1">
    <citation type="submission" date="2021-01" db="UniProtKB">
        <authorList>
            <consortium name="EnsemblMetazoa"/>
        </authorList>
    </citation>
    <scope>IDENTIFICATION</scope>
</reference>
<dbReference type="PANTHER" id="PTHR22911">
    <property type="entry name" value="ACYL-MALONYL CONDENSING ENZYME-RELATED"/>
    <property type="match status" value="1"/>
</dbReference>
<sequence>MTEKNNNKSLKRNLIGLTCGGSAGLFYALGNALIQYIYRQNPHVDLSEDQVIFVRSVIQFVMIGAILLWKQMSPWTGSWKMFGRLWFMGMTKVISLTFFYRALRVLPLGDATVILFTNPVFTLFLGIIFLNEARSAFNIIFGLVSFLGVAIIADPKLFFSEQTLLNGPSNTTMTSINATSPVLNGTNIEEAAPYSHIVAVGFGLMGAIMLSLYMVILKYNTSDKVDFRVALFYPSMCGLWLPPIVQAVEQRPFEWNQLTYDFWLIMLAGAVSYFIAMFLMAYALYMAEAGPAALVRNAEVIFALIFEVVIMQQIPMLFSIAGVVLILWCTSMIVFNRIFSLEQKICQKCCKRNTIDDTLTVSIIESEIENTGKEANEDTSLNPTDGKNITYTRF</sequence>
<evidence type="ECO:0000256" key="5">
    <source>
        <dbReference type="SAM" id="MobiDB-lite"/>
    </source>
</evidence>
<keyword evidence="9" id="KW-1185">Reference proteome</keyword>
<feature type="transmembrane region" description="Helical" evidence="6">
    <location>
        <begin position="194"/>
        <end position="217"/>
    </location>
</feature>
<dbReference type="Pfam" id="PF00892">
    <property type="entry name" value="EamA"/>
    <property type="match status" value="2"/>
</dbReference>
<protein>
    <recommendedName>
        <fullName evidence="7">EamA domain-containing protein</fullName>
    </recommendedName>
</protein>
<keyword evidence="2 6" id="KW-0812">Transmembrane</keyword>
<evidence type="ECO:0000313" key="8">
    <source>
        <dbReference type="EnsemblMetazoa" id="CLYHEMP011478.1"/>
    </source>
</evidence>
<comment type="subcellular location">
    <subcellularLocation>
        <location evidence="1">Membrane</location>
        <topology evidence="1">Multi-pass membrane protein</topology>
    </subcellularLocation>
</comment>
<dbReference type="Proteomes" id="UP000594262">
    <property type="component" value="Unplaced"/>
</dbReference>
<feature type="transmembrane region" description="Helical" evidence="6">
    <location>
        <begin position="260"/>
        <end position="285"/>
    </location>
</feature>
<feature type="domain" description="EamA" evidence="7">
    <location>
        <begin position="200"/>
        <end position="333"/>
    </location>
</feature>
<feature type="transmembrane region" description="Helical" evidence="6">
    <location>
        <begin position="229"/>
        <end position="248"/>
    </location>
</feature>
<dbReference type="RefSeq" id="XP_066918054.1">
    <property type="nucleotide sequence ID" value="XM_067061953.1"/>
</dbReference>
<evidence type="ECO:0000256" key="3">
    <source>
        <dbReference type="ARBA" id="ARBA00022989"/>
    </source>
</evidence>
<evidence type="ECO:0000256" key="6">
    <source>
        <dbReference type="SAM" id="Phobius"/>
    </source>
</evidence>
<evidence type="ECO:0000313" key="9">
    <source>
        <dbReference type="Proteomes" id="UP000594262"/>
    </source>
</evidence>
<evidence type="ECO:0000256" key="4">
    <source>
        <dbReference type="ARBA" id="ARBA00023136"/>
    </source>
</evidence>
<feature type="transmembrane region" description="Helical" evidence="6">
    <location>
        <begin position="81"/>
        <end position="100"/>
    </location>
</feature>
<dbReference type="AlphaFoldDB" id="A0A7M5UL26"/>
<keyword evidence="4 6" id="KW-0472">Membrane</keyword>
<feature type="region of interest" description="Disordered" evidence="5">
    <location>
        <begin position="371"/>
        <end position="394"/>
    </location>
</feature>
<feature type="transmembrane region" description="Helical" evidence="6">
    <location>
        <begin position="50"/>
        <end position="69"/>
    </location>
</feature>
<dbReference type="Gene3D" id="1.10.3730.20">
    <property type="match status" value="1"/>
</dbReference>
<feature type="compositionally biased region" description="Polar residues" evidence="5">
    <location>
        <begin position="378"/>
        <end position="394"/>
    </location>
</feature>
<dbReference type="InterPro" id="IPR037185">
    <property type="entry name" value="EmrE-like"/>
</dbReference>
<evidence type="ECO:0000259" key="7">
    <source>
        <dbReference type="Pfam" id="PF00892"/>
    </source>
</evidence>
<dbReference type="SUPFAM" id="SSF103481">
    <property type="entry name" value="Multidrug resistance efflux transporter EmrE"/>
    <property type="match status" value="2"/>
</dbReference>
<evidence type="ECO:0000256" key="2">
    <source>
        <dbReference type="ARBA" id="ARBA00022692"/>
    </source>
</evidence>
<feature type="domain" description="EamA" evidence="7">
    <location>
        <begin position="22"/>
        <end position="152"/>
    </location>
</feature>
<feature type="transmembrane region" description="Helical" evidence="6">
    <location>
        <begin position="316"/>
        <end position="335"/>
    </location>
</feature>
<dbReference type="GO" id="GO:0016020">
    <property type="term" value="C:membrane"/>
    <property type="evidence" value="ECO:0007669"/>
    <property type="project" value="UniProtKB-SubCell"/>
</dbReference>
<dbReference type="GeneID" id="136805367"/>
<dbReference type="PANTHER" id="PTHR22911:SF6">
    <property type="entry name" value="SOLUTE CARRIER FAMILY 35 MEMBER G1"/>
    <property type="match status" value="1"/>
</dbReference>
<feature type="transmembrane region" description="Helical" evidence="6">
    <location>
        <begin position="112"/>
        <end position="130"/>
    </location>
</feature>
<dbReference type="OrthoDB" id="306876at2759"/>
<dbReference type="EnsemblMetazoa" id="CLYHEMT011478.1">
    <property type="protein sequence ID" value="CLYHEMP011478.1"/>
    <property type="gene ID" value="CLYHEMG011478"/>
</dbReference>
<dbReference type="InterPro" id="IPR000620">
    <property type="entry name" value="EamA_dom"/>
</dbReference>
<feature type="transmembrane region" description="Helical" evidence="6">
    <location>
        <begin position="14"/>
        <end position="38"/>
    </location>
</feature>
<feature type="transmembrane region" description="Helical" evidence="6">
    <location>
        <begin position="292"/>
        <end position="310"/>
    </location>
</feature>
<feature type="transmembrane region" description="Helical" evidence="6">
    <location>
        <begin position="137"/>
        <end position="153"/>
    </location>
</feature>
<accession>A0A7M5UL26</accession>
<organism evidence="8 9">
    <name type="scientific">Clytia hemisphaerica</name>
    <dbReference type="NCBI Taxonomy" id="252671"/>
    <lineage>
        <taxon>Eukaryota</taxon>
        <taxon>Metazoa</taxon>
        <taxon>Cnidaria</taxon>
        <taxon>Hydrozoa</taxon>
        <taxon>Hydroidolina</taxon>
        <taxon>Leptothecata</taxon>
        <taxon>Obeliida</taxon>
        <taxon>Clytiidae</taxon>
        <taxon>Clytia</taxon>
    </lineage>
</organism>
<evidence type="ECO:0000256" key="1">
    <source>
        <dbReference type="ARBA" id="ARBA00004141"/>
    </source>
</evidence>
<proteinExistence type="predicted"/>
<name>A0A7M5UL26_9CNID</name>